<evidence type="ECO:0000256" key="2">
    <source>
        <dbReference type="ARBA" id="ARBA00009670"/>
    </source>
</evidence>
<dbReference type="PANTHER" id="PTHR10566">
    <property type="entry name" value="CHAPERONE-ACTIVITY OF BC1 COMPLEX CABC1 -RELATED"/>
    <property type="match status" value="1"/>
</dbReference>
<evidence type="ECO:0000313" key="16">
    <source>
        <dbReference type="Proteomes" id="UP001595741"/>
    </source>
</evidence>
<evidence type="ECO:0000256" key="12">
    <source>
        <dbReference type="ARBA" id="ARBA00023136"/>
    </source>
</evidence>
<evidence type="ECO:0000256" key="5">
    <source>
        <dbReference type="ARBA" id="ARBA00022679"/>
    </source>
</evidence>
<gene>
    <name evidence="13 15" type="primary">ubiB</name>
    <name evidence="15" type="ORF">ACFOLG_00435</name>
</gene>
<feature type="binding site" evidence="13">
    <location>
        <position position="151"/>
    </location>
    <ligand>
        <name>ATP</name>
        <dbReference type="ChEBI" id="CHEBI:30616"/>
    </ligand>
</feature>
<dbReference type="InterPro" id="IPR050154">
    <property type="entry name" value="UbiB_kinase"/>
</dbReference>
<comment type="caution">
    <text evidence="13">Lacks conserved residue(s) required for the propagation of feature annotation.</text>
</comment>
<dbReference type="Proteomes" id="UP001595741">
    <property type="component" value="Unassembled WGS sequence"/>
</dbReference>
<dbReference type="PANTHER" id="PTHR10566:SF113">
    <property type="entry name" value="PROTEIN ACTIVITY OF BC1 COMPLEX KINASE 7, CHLOROPLASTIC"/>
    <property type="match status" value="1"/>
</dbReference>
<evidence type="ECO:0000256" key="7">
    <source>
        <dbReference type="ARBA" id="ARBA00022692"/>
    </source>
</evidence>
<evidence type="ECO:0000313" key="15">
    <source>
        <dbReference type="EMBL" id="MFC3530642.1"/>
    </source>
</evidence>
<evidence type="ECO:0000256" key="6">
    <source>
        <dbReference type="ARBA" id="ARBA00022688"/>
    </source>
</evidence>
<evidence type="ECO:0000259" key="14">
    <source>
        <dbReference type="Pfam" id="PF03109"/>
    </source>
</evidence>
<reference evidence="16" key="1">
    <citation type="journal article" date="2019" name="Int. J. Syst. Evol. Microbiol.">
        <title>The Global Catalogue of Microorganisms (GCM) 10K type strain sequencing project: providing services to taxonomists for standard genome sequencing and annotation.</title>
        <authorList>
            <consortium name="The Broad Institute Genomics Platform"/>
            <consortium name="The Broad Institute Genome Sequencing Center for Infectious Disease"/>
            <person name="Wu L."/>
            <person name="Ma J."/>
        </authorList>
    </citation>
    <scope>NUCLEOTIDE SEQUENCE [LARGE SCALE GENOMIC DNA]</scope>
    <source>
        <strain evidence="16">KCTC 42742</strain>
    </source>
</reference>
<feature type="domain" description="ABC1 atypical kinase-like" evidence="14">
    <location>
        <begin position="87"/>
        <end position="337"/>
    </location>
</feature>
<dbReference type="InterPro" id="IPR011009">
    <property type="entry name" value="Kinase-like_dom_sf"/>
</dbReference>
<feature type="binding site" evidence="13">
    <location>
        <begin position="124"/>
        <end position="132"/>
    </location>
    <ligand>
        <name>ATP</name>
        <dbReference type="ChEBI" id="CHEBI:30616"/>
    </ligand>
</feature>
<evidence type="ECO:0000256" key="11">
    <source>
        <dbReference type="ARBA" id="ARBA00022989"/>
    </source>
</evidence>
<dbReference type="RefSeq" id="WP_386087287.1">
    <property type="nucleotide sequence ID" value="NZ_JBHRXN010000001.1"/>
</dbReference>
<dbReference type="SUPFAM" id="SSF56112">
    <property type="entry name" value="Protein kinase-like (PK-like)"/>
    <property type="match status" value="1"/>
</dbReference>
<dbReference type="Gene3D" id="1.10.510.10">
    <property type="entry name" value="Transferase(Phosphotransferase) domain 1"/>
    <property type="match status" value="1"/>
</dbReference>
<sequence>MRIARLAKIVATFYRYGLDDFLVDRPRVRLLHWLFRLTPLPRDLSQPLPVRVRLALENLGPIFVKFGQVLSTRRDLLPEDYADELARLQDKVPPFEAATARAVIERSLGKSIAELYAEFDDAPVASASVAQVHRARLHGSGNTPGRLVAVKVLRPAIKPVIQQDLALMASLAGLVERFLPDGKRLKPREVVAEFDRHLHDELDLMHEAGNASQLHRNFVGSDMLIVPEVYYDYSSRDVLTLEWMDGIPVGQIERLRAAGVDLKKLSRFGVEIFFTQVFRHGFFHADMHPGNIFVADDGRYIALDFGIVGSLTETDKHYLAVNFLAFFNRDYHRVATAHIESGWVPKETRAEELEAAVRTVCEPIFNKPLSQISFGMVLLRLFETSRRFNVEIQPQLVLLQKTLLNIEGLGRQLDPELDLWDTAKPFLTKWMNEQIGWRGLLRTLKHEAPQWATTLPALPRKLNEALSGQTTELLVQGYIQLMREQKRQNFLLLLIALLLAAVLVIGWVGR</sequence>
<feature type="transmembrane region" description="Helical" evidence="13">
    <location>
        <begin position="490"/>
        <end position="509"/>
    </location>
</feature>
<comment type="function">
    <text evidence="13">Is probably a protein kinase regulator of UbiI activity which is involved in aerobic coenzyme Q (ubiquinone) biosynthesis.</text>
</comment>
<evidence type="ECO:0000256" key="10">
    <source>
        <dbReference type="ARBA" id="ARBA00022840"/>
    </source>
</evidence>
<dbReference type="InterPro" id="IPR010232">
    <property type="entry name" value="UbiB"/>
</dbReference>
<protein>
    <recommendedName>
        <fullName evidence="13">Probable protein kinase UbiB</fullName>
        <ecNumber evidence="13">2.7.-.-</ecNumber>
    </recommendedName>
    <alternativeName>
        <fullName evidence="13">Ubiquinone biosynthesis protein UbiB</fullName>
    </alternativeName>
</protein>
<keyword evidence="6 13" id="KW-0831">Ubiquinone biosynthesis</keyword>
<dbReference type="CDD" id="cd13972">
    <property type="entry name" value="UbiB"/>
    <property type="match status" value="1"/>
</dbReference>
<evidence type="ECO:0000256" key="8">
    <source>
        <dbReference type="ARBA" id="ARBA00022741"/>
    </source>
</evidence>
<keyword evidence="16" id="KW-1185">Reference proteome</keyword>
<dbReference type="HAMAP" id="MF_00414">
    <property type="entry name" value="UbiB"/>
    <property type="match status" value="1"/>
</dbReference>
<organism evidence="15 16">
    <name type="scientific">Vogesella facilis</name>
    <dbReference type="NCBI Taxonomy" id="1655232"/>
    <lineage>
        <taxon>Bacteria</taxon>
        <taxon>Pseudomonadati</taxon>
        <taxon>Pseudomonadota</taxon>
        <taxon>Betaproteobacteria</taxon>
        <taxon>Neisseriales</taxon>
        <taxon>Chromobacteriaceae</taxon>
        <taxon>Vogesella</taxon>
    </lineage>
</organism>
<keyword evidence="10 13" id="KW-0067">ATP-binding</keyword>
<keyword evidence="15" id="KW-0830">Ubiquinone</keyword>
<keyword evidence="7 13" id="KW-0812">Transmembrane</keyword>
<keyword evidence="11 13" id="KW-1133">Transmembrane helix</keyword>
<dbReference type="Pfam" id="PF03109">
    <property type="entry name" value="ABC1"/>
    <property type="match status" value="1"/>
</dbReference>
<dbReference type="NCBIfam" id="NF003404">
    <property type="entry name" value="PRK04750.1"/>
    <property type="match status" value="1"/>
</dbReference>
<dbReference type="NCBIfam" id="TIGR01982">
    <property type="entry name" value="UbiB"/>
    <property type="match status" value="1"/>
</dbReference>
<evidence type="ECO:0000256" key="1">
    <source>
        <dbReference type="ARBA" id="ARBA00005020"/>
    </source>
</evidence>
<keyword evidence="12 13" id="KW-0472">Membrane</keyword>
<accession>A0ABV7RBT9</accession>
<comment type="similarity">
    <text evidence="2">Belongs to the protein kinase superfamily. ADCK protein kinase family.</text>
</comment>
<dbReference type="EMBL" id="JBHRXN010000001">
    <property type="protein sequence ID" value="MFC3530642.1"/>
    <property type="molecule type" value="Genomic_DNA"/>
</dbReference>
<proteinExistence type="inferred from homology"/>
<dbReference type="InterPro" id="IPR004147">
    <property type="entry name" value="ABC1_dom"/>
</dbReference>
<comment type="similarity">
    <text evidence="13">Belongs to the ABC1 family. UbiB subfamily.</text>
</comment>
<comment type="subcellular location">
    <subcellularLocation>
        <location evidence="13">Cell membrane</location>
        <topology evidence="13">Single-pass membrane protein</topology>
    </subcellularLocation>
</comment>
<evidence type="ECO:0000256" key="3">
    <source>
        <dbReference type="ARBA" id="ARBA00022475"/>
    </source>
</evidence>
<keyword evidence="9 13" id="KW-0418">Kinase</keyword>
<name>A0ABV7RBT9_9NEIS</name>
<keyword evidence="8 13" id="KW-0547">Nucleotide-binding</keyword>
<dbReference type="InterPro" id="IPR045308">
    <property type="entry name" value="UbiB_bact"/>
</dbReference>
<keyword evidence="4" id="KW-0997">Cell inner membrane</keyword>
<comment type="pathway">
    <text evidence="1 13">Cofactor biosynthesis; ubiquinone biosynthesis [regulation].</text>
</comment>
<feature type="active site" description="Proton acceptor" evidence="13">
    <location>
        <position position="286"/>
    </location>
</feature>
<comment type="caution">
    <text evidence="15">The sequence shown here is derived from an EMBL/GenBank/DDBJ whole genome shotgun (WGS) entry which is preliminary data.</text>
</comment>
<keyword evidence="5 13" id="KW-0808">Transferase</keyword>
<keyword evidence="3 13" id="KW-1003">Cell membrane</keyword>
<evidence type="ECO:0000256" key="4">
    <source>
        <dbReference type="ARBA" id="ARBA00022519"/>
    </source>
</evidence>
<dbReference type="EC" id="2.7.-.-" evidence="13"/>
<evidence type="ECO:0000256" key="13">
    <source>
        <dbReference type="HAMAP-Rule" id="MF_00414"/>
    </source>
</evidence>
<evidence type="ECO:0000256" key="9">
    <source>
        <dbReference type="ARBA" id="ARBA00022777"/>
    </source>
</evidence>